<name>A0ABQ4XBY2_9ASTR</name>
<dbReference type="Proteomes" id="UP001151760">
    <property type="component" value="Unassembled WGS sequence"/>
</dbReference>
<proteinExistence type="predicted"/>
<evidence type="ECO:0000313" key="2">
    <source>
        <dbReference type="Proteomes" id="UP001151760"/>
    </source>
</evidence>
<organism evidence="1 2">
    <name type="scientific">Tanacetum coccineum</name>
    <dbReference type="NCBI Taxonomy" id="301880"/>
    <lineage>
        <taxon>Eukaryota</taxon>
        <taxon>Viridiplantae</taxon>
        <taxon>Streptophyta</taxon>
        <taxon>Embryophyta</taxon>
        <taxon>Tracheophyta</taxon>
        <taxon>Spermatophyta</taxon>
        <taxon>Magnoliopsida</taxon>
        <taxon>eudicotyledons</taxon>
        <taxon>Gunneridae</taxon>
        <taxon>Pentapetalae</taxon>
        <taxon>asterids</taxon>
        <taxon>campanulids</taxon>
        <taxon>Asterales</taxon>
        <taxon>Asteraceae</taxon>
        <taxon>Asteroideae</taxon>
        <taxon>Anthemideae</taxon>
        <taxon>Anthemidinae</taxon>
        <taxon>Tanacetum</taxon>
    </lineage>
</organism>
<sequence>MMEQQGLIQVGETQHVVVMQLMEVGMTVEDLDLTMEEESTVDKSFVKAVGIAKEYCSELDCEGKLMKDDDMHEVEALLREYVKIKR</sequence>
<accession>A0ABQ4XBY2</accession>
<dbReference type="EMBL" id="BQNB010009379">
    <property type="protein sequence ID" value="GJS62714.1"/>
    <property type="molecule type" value="Genomic_DNA"/>
</dbReference>
<protein>
    <submittedName>
        <fullName evidence="1">Uncharacterized protein</fullName>
    </submittedName>
</protein>
<gene>
    <name evidence="1" type="ORF">Tco_0657498</name>
</gene>
<comment type="caution">
    <text evidence="1">The sequence shown here is derived from an EMBL/GenBank/DDBJ whole genome shotgun (WGS) entry which is preliminary data.</text>
</comment>
<reference evidence="1" key="1">
    <citation type="journal article" date="2022" name="Int. J. Mol. Sci.">
        <title>Draft Genome of Tanacetum Coccineum: Genomic Comparison of Closely Related Tanacetum-Family Plants.</title>
        <authorList>
            <person name="Yamashiro T."/>
            <person name="Shiraishi A."/>
            <person name="Nakayama K."/>
            <person name="Satake H."/>
        </authorList>
    </citation>
    <scope>NUCLEOTIDE SEQUENCE</scope>
</reference>
<keyword evidence="2" id="KW-1185">Reference proteome</keyword>
<evidence type="ECO:0000313" key="1">
    <source>
        <dbReference type="EMBL" id="GJS62714.1"/>
    </source>
</evidence>
<reference evidence="1" key="2">
    <citation type="submission" date="2022-01" db="EMBL/GenBank/DDBJ databases">
        <authorList>
            <person name="Yamashiro T."/>
            <person name="Shiraishi A."/>
            <person name="Satake H."/>
            <person name="Nakayama K."/>
        </authorList>
    </citation>
    <scope>NUCLEOTIDE SEQUENCE</scope>
</reference>